<organism evidence="1 2">
    <name type="scientific">Durusdinium trenchii</name>
    <dbReference type="NCBI Taxonomy" id="1381693"/>
    <lineage>
        <taxon>Eukaryota</taxon>
        <taxon>Sar</taxon>
        <taxon>Alveolata</taxon>
        <taxon>Dinophyceae</taxon>
        <taxon>Suessiales</taxon>
        <taxon>Symbiodiniaceae</taxon>
        <taxon>Durusdinium</taxon>
    </lineage>
</organism>
<evidence type="ECO:0000313" key="1">
    <source>
        <dbReference type="EMBL" id="CAK9075209.1"/>
    </source>
</evidence>
<keyword evidence="2" id="KW-1185">Reference proteome</keyword>
<comment type="caution">
    <text evidence="1">The sequence shown here is derived from an EMBL/GenBank/DDBJ whole genome shotgun (WGS) entry which is preliminary data.</text>
</comment>
<accession>A0ABP0PHB3</accession>
<sequence>MVSKTSKRSHSGEEATTYNLYIVKGKGKGIILIASLEVRGEEGGMNLNLTNFSDQMQVEMLFDGWSGQDELRGQRRGKFGDGLQSAICVLSRKPGVEVKIYSNGHIWSFDWAFTTQVAKVRNVKCLRVKTDPCAPSQPFDSIKHTKVQISGLPKNAFDETQFLFLCPSVASMSNDHGDILLGKDFAGTIYVREMRVLKKAENMHGLNLQKLDPASRDRINHLQEGQKLLHSFNVWHTEVNGKNQLQRCLT</sequence>
<evidence type="ECO:0008006" key="3">
    <source>
        <dbReference type="Google" id="ProtNLM"/>
    </source>
</evidence>
<reference evidence="1 2" key="1">
    <citation type="submission" date="2024-02" db="EMBL/GenBank/DDBJ databases">
        <authorList>
            <person name="Chen Y."/>
            <person name="Shah S."/>
            <person name="Dougan E. K."/>
            <person name="Thang M."/>
            <person name="Chan C."/>
        </authorList>
    </citation>
    <scope>NUCLEOTIDE SEQUENCE [LARGE SCALE GENOMIC DNA]</scope>
</reference>
<evidence type="ECO:0000313" key="2">
    <source>
        <dbReference type="Proteomes" id="UP001642484"/>
    </source>
</evidence>
<gene>
    <name evidence="1" type="ORF">CCMP2556_LOCUS37039</name>
</gene>
<name>A0ABP0PHB3_9DINO</name>
<dbReference type="Proteomes" id="UP001642484">
    <property type="component" value="Unassembled WGS sequence"/>
</dbReference>
<proteinExistence type="predicted"/>
<protein>
    <recommendedName>
        <fullName evidence="3">Morc S5 domain-containing protein</fullName>
    </recommendedName>
</protein>
<dbReference type="EMBL" id="CAXAMN010023106">
    <property type="protein sequence ID" value="CAK9075209.1"/>
    <property type="molecule type" value="Genomic_DNA"/>
</dbReference>